<dbReference type="EC" id="3.4.-.-" evidence="8"/>
<dbReference type="Gene3D" id="3.90.1680.10">
    <property type="entry name" value="SOS response associated peptidase-like"/>
    <property type="match status" value="1"/>
</dbReference>
<evidence type="ECO:0000256" key="4">
    <source>
        <dbReference type="ARBA" id="ARBA00022801"/>
    </source>
</evidence>
<evidence type="ECO:0000256" key="6">
    <source>
        <dbReference type="ARBA" id="ARBA00023125"/>
    </source>
</evidence>
<dbReference type="PANTHER" id="PTHR13604">
    <property type="entry name" value="DC12-RELATED"/>
    <property type="match status" value="1"/>
</dbReference>
<evidence type="ECO:0000256" key="8">
    <source>
        <dbReference type="RuleBase" id="RU364100"/>
    </source>
</evidence>
<gene>
    <name evidence="9" type="ORF">RHODO2019_10320</name>
</gene>
<evidence type="ECO:0000313" key="9">
    <source>
        <dbReference type="EMBL" id="UZJ23612.1"/>
    </source>
</evidence>
<dbReference type="EMBL" id="CP110615">
    <property type="protein sequence ID" value="UZJ23612.1"/>
    <property type="molecule type" value="Genomic_DNA"/>
</dbReference>
<keyword evidence="4 8" id="KW-0378">Hydrolase</keyword>
<evidence type="ECO:0000256" key="3">
    <source>
        <dbReference type="ARBA" id="ARBA00022763"/>
    </source>
</evidence>
<comment type="similarity">
    <text evidence="1 8">Belongs to the SOS response-associated peptidase family.</text>
</comment>
<dbReference type="SUPFAM" id="SSF143081">
    <property type="entry name" value="BB1717-like"/>
    <property type="match status" value="1"/>
</dbReference>
<accession>A0ABY6NW43</accession>
<dbReference type="Proteomes" id="UP001164965">
    <property type="component" value="Chromosome"/>
</dbReference>
<sequence>MCGRYASTATDADLLDLFSVVEAVGDELPVSYNVAPTQTVRTVLERVPRGARDAAPVRQLRSARWGLVPSWAKDLTGGARLINARSETVTEKPSFKAAAARRRCLVPAAGYFEWEPRDGVKVPHFLHGDGVLAFAGLYELWRPRAVDGEEPGEWVWSVTVLTTTAADTLGHIHDRSPVVLPPELQGAWLDPATTDPARVRALLEAVPEPQLTPREVGRAVGNVRNDTPDLLDPV</sequence>
<dbReference type="PANTHER" id="PTHR13604:SF0">
    <property type="entry name" value="ABASIC SITE PROCESSING PROTEIN HMCES"/>
    <property type="match status" value="1"/>
</dbReference>
<dbReference type="Pfam" id="PF02586">
    <property type="entry name" value="SRAP"/>
    <property type="match status" value="1"/>
</dbReference>
<keyword evidence="7" id="KW-0456">Lyase</keyword>
<evidence type="ECO:0000256" key="5">
    <source>
        <dbReference type="ARBA" id="ARBA00023124"/>
    </source>
</evidence>
<name>A0ABY6NW43_9NOCA</name>
<dbReference type="InterPro" id="IPR036590">
    <property type="entry name" value="SRAP-like"/>
</dbReference>
<keyword evidence="10" id="KW-1185">Reference proteome</keyword>
<keyword evidence="6" id="KW-0238">DNA-binding</keyword>
<reference evidence="9" key="1">
    <citation type="submission" date="2022-10" db="EMBL/GenBank/DDBJ databases">
        <title>Rhodococcus sp.75.</title>
        <authorList>
            <person name="Sun M."/>
        </authorList>
    </citation>
    <scope>NUCLEOTIDE SEQUENCE</scope>
    <source>
        <strain evidence="9">75</strain>
    </source>
</reference>
<keyword evidence="3" id="KW-0227">DNA damage</keyword>
<organism evidence="9 10">
    <name type="scientific">Rhodococcus antarcticus</name>
    <dbReference type="NCBI Taxonomy" id="2987751"/>
    <lineage>
        <taxon>Bacteria</taxon>
        <taxon>Bacillati</taxon>
        <taxon>Actinomycetota</taxon>
        <taxon>Actinomycetes</taxon>
        <taxon>Mycobacteriales</taxon>
        <taxon>Nocardiaceae</taxon>
        <taxon>Rhodococcus</taxon>
    </lineage>
</organism>
<evidence type="ECO:0000256" key="7">
    <source>
        <dbReference type="ARBA" id="ARBA00023239"/>
    </source>
</evidence>
<evidence type="ECO:0000256" key="1">
    <source>
        <dbReference type="ARBA" id="ARBA00008136"/>
    </source>
</evidence>
<evidence type="ECO:0000256" key="2">
    <source>
        <dbReference type="ARBA" id="ARBA00022670"/>
    </source>
</evidence>
<keyword evidence="5" id="KW-0190">Covalent protein-DNA linkage</keyword>
<proteinExistence type="inferred from homology"/>
<dbReference type="RefSeq" id="WP_265381719.1">
    <property type="nucleotide sequence ID" value="NZ_CP110615.1"/>
</dbReference>
<evidence type="ECO:0000313" key="10">
    <source>
        <dbReference type="Proteomes" id="UP001164965"/>
    </source>
</evidence>
<protein>
    <recommendedName>
        <fullName evidence="8">Abasic site processing protein</fullName>
        <ecNumber evidence="8">3.4.-.-</ecNumber>
    </recommendedName>
</protein>
<dbReference type="InterPro" id="IPR003738">
    <property type="entry name" value="SRAP"/>
</dbReference>
<keyword evidence="2 8" id="KW-0645">Protease</keyword>